<keyword evidence="12 15" id="KW-0472">Membrane</keyword>
<reference evidence="17" key="1">
    <citation type="journal article" date="2019" name="Int. J. Syst. Evol. Microbiol.">
        <title>The Global Catalogue of Microorganisms (GCM) 10K type strain sequencing project: providing services to taxonomists for standard genome sequencing and annotation.</title>
        <authorList>
            <consortium name="The Broad Institute Genomics Platform"/>
            <consortium name="The Broad Institute Genome Sequencing Center for Infectious Disease"/>
            <person name="Wu L."/>
            <person name="Ma J."/>
        </authorList>
    </citation>
    <scope>NUCLEOTIDE SEQUENCE [LARGE SCALE GENOMIC DNA]</scope>
    <source>
        <strain evidence="17">CCUG 54356</strain>
    </source>
</reference>
<dbReference type="EC" id="2.7.1.166" evidence="4 15"/>
<keyword evidence="6 15" id="KW-0997">Cell inner membrane</keyword>
<organism evidence="16 17">
    <name type="scientific">Microbulbifer celer</name>
    <dbReference type="NCBI Taxonomy" id="435905"/>
    <lineage>
        <taxon>Bacteria</taxon>
        <taxon>Pseudomonadati</taxon>
        <taxon>Pseudomonadota</taxon>
        <taxon>Gammaproteobacteria</taxon>
        <taxon>Cellvibrionales</taxon>
        <taxon>Microbulbiferaceae</taxon>
        <taxon>Microbulbifer</taxon>
    </lineage>
</organism>
<comment type="caution">
    <text evidence="16">The sequence shown here is derived from an EMBL/GenBank/DDBJ whole genome shotgun (WGS) entry which is preliminary data.</text>
</comment>
<evidence type="ECO:0000256" key="2">
    <source>
        <dbReference type="ARBA" id="ARBA00004713"/>
    </source>
</evidence>
<keyword evidence="17" id="KW-1185">Reference proteome</keyword>
<evidence type="ECO:0000256" key="14">
    <source>
        <dbReference type="ARBA" id="ARBA00034417"/>
    </source>
</evidence>
<keyword evidence="5 15" id="KW-1003">Cell membrane</keyword>
<evidence type="ECO:0000256" key="15">
    <source>
        <dbReference type="HAMAP-Rule" id="MF_00521"/>
    </source>
</evidence>
<dbReference type="GO" id="GO:0016301">
    <property type="term" value="F:kinase activity"/>
    <property type="evidence" value="ECO:0007669"/>
    <property type="project" value="UniProtKB-KW"/>
</dbReference>
<comment type="similarity">
    <text evidence="3 15">Belongs to the protein kinase superfamily. KdkA/RfaP family.</text>
</comment>
<evidence type="ECO:0000256" key="9">
    <source>
        <dbReference type="ARBA" id="ARBA00022777"/>
    </source>
</evidence>
<evidence type="ECO:0000256" key="12">
    <source>
        <dbReference type="ARBA" id="ARBA00023136"/>
    </source>
</evidence>
<dbReference type="SUPFAM" id="SSF56112">
    <property type="entry name" value="Protein kinase-like (PK-like)"/>
    <property type="match status" value="1"/>
</dbReference>
<dbReference type="NCBIfam" id="NF002475">
    <property type="entry name" value="PRK01723.1"/>
    <property type="match status" value="1"/>
</dbReference>
<dbReference type="EMBL" id="JBHTLR010000014">
    <property type="protein sequence ID" value="MFD1217361.1"/>
    <property type="molecule type" value="Genomic_DNA"/>
</dbReference>
<sequence>MRYRQIKVSGASVLFDSELIGEDCEQLFDLDWLAAHSQGARLERGKAVMFRYRDRDMVFKQYHRGGLVRHVAQRAYLYSRLRNTRMWREFRVLSRMREMGLPVPRPVAARCVSVPPLVYRGALITERIANARTVADLLTQRRLTNDEWQQLGTLIARFHLKGVYHADLNANNIMLDDSGRFYLIDFDKGEIREDLARRDADANVARLQRSLLKLRRKLPVFHYADEDWPLLEDAYRKAVAAAGGKLGSRVAEQV</sequence>
<dbReference type="InterPro" id="IPR022826">
    <property type="entry name" value="KDO_kinase"/>
</dbReference>
<keyword evidence="11 15" id="KW-0448">Lipopolysaccharide biosynthesis</keyword>
<feature type="active site" evidence="15">
    <location>
        <position position="167"/>
    </location>
</feature>
<evidence type="ECO:0000256" key="4">
    <source>
        <dbReference type="ARBA" id="ARBA00011988"/>
    </source>
</evidence>
<comment type="subcellular location">
    <subcellularLocation>
        <location evidence="1 15">Cell inner membrane</location>
        <topology evidence="1 15">Peripheral membrane protein</topology>
        <orientation evidence="1 15">Cytoplasmic side</orientation>
    </subcellularLocation>
</comment>
<evidence type="ECO:0000256" key="10">
    <source>
        <dbReference type="ARBA" id="ARBA00022840"/>
    </source>
</evidence>
<dbReference type="HAMAP" id="MF_00521">
    <property type="entry name" value="KDO_kinase"/>
    <property type="match status" value="1"/>
</dbReference>
<evidence type="ECO:0000256" key="3">
    <source>
        <dbReference type="ARBA" id="ARBA00010327"/>
    </source>
</evidence>
<protein>
    <recommendedName>
        <fullName evidence="13 15">3-deoxy-D-manno-octulosonic acid kinase</fullName>
        <shortName evidence="15">Kdo kinase</shortName>
        <ecNumber evidence="4 15">2.7.1.166</ecNumber>
    </recommendedName>
</protein>
<keyword evidence="7 15" id="KW-0808">Transferase</keyword>
<dbReference type="Pfam" id="PF06293">
    <property type="entry name" value="Kdo"/>
    <property type="match status" value="1"/>
</dbReference>
<evidence type="ECO:0000256" key="6">
    <source>
        <dbReference type="ARBA" id="ARBA00022519"/>
    </source>
</evidence>
<evidence type="ECO:0000256" key="11">
    <source>
        <dbReference type="ARBA" id="ARBA00022985"/>
    </source>
</evidence>
<evidence type="ECO:0000256" key="1">
    <source>
        <dbReference type="ARBA" id="ARBA00004515"/>
    </source>
</evidence>
<accession>A0ABW3UCQ0</accession>
<evidence type="ECO:0000313" key="17">
    <source>
        <dbReference type="Proteomes" id="UP001597264"/>
    </source>
</evidence>
<keyword evidence="10 15" id="KW-0067">ATP-binding</keyword>
<keyword evidence="8 15" id="KW-0547">Nucleotide-binding</keyword>
<comment type="catalytic activity">
    <reaction evidence="14 15">
        <text>an alpha-Kdo-(2-&gt;6)-lipid IVA + ATP = a 4-O-phospho-alpha-Kdo-(2-&gt;6)-lipid IVA + ADP + H(+)</text>
        <dbReference type="Rhea" id="RHEA:74271"/>
        <dbReference type="ChEBI" id="CHEBI:15378"/>
        <dbReference type="ChEBI" id="CHEBI:30616"/>
        <dbReference type="ChEBI" id="CHEBI:176428"/>
        <dbReference type="ChEBI" id="CHEBI:193140"/>
        <dbReference type="ChEBI" id="CHEBI:456216"/>
        <dbReference type="EC" id="2.7.1.166"/>
    </reaction>
</comment>
<proteinExistence type="inferred from homology"/>
<evidence type="ECO:0000256" key="13">
    <source>
        <dbReference type="ARBA" id="ARBA00029511"/>
    </source>
</evidence>
<evidence type="ECO:0000256" key="8">
    <source>
        <dbReference type="ARBA" id="ARBA00022741"/>
    </source>
</evidence>
<keyword evidence="9 15" id="KW-0418">Kinase</keyword>
<dbReference type="InterPro" id="IPR011009">
    <property type="entry name" value="Kinase-like_dom_sf"/>
</dbReference>
<dbReference type="Proteomes" id="UP001597264">
    <property type="component" value="Unassembled WGS sequence"/>
</dbReference>
<comment type="function">
    <text evidence="15">Catalyzes the ATP-dependent phosphorylation of the 3-deoxy-D-manno-octulosonic acid (Kdo) residue in Kdo-lipid IV(A) at the 4-OH position.</text>
</comment>
<name>A0ABW3UCQ0_9GAMM</name>
<evidence type="ECO:0000256" key="7">
    <source>
        <dbReference type="ARBA" id="ARBA00022679"/>
    </source>
</evidence>
<comment type="pathway">
    <text evidence="2 15">Bacterial outer membrane biogenesis; LPS core biosynthesis.</text>
</comment>
<dbReference type="RefSeq" id="WP_230437396.1">
    <property type="nucleotide sequence ID" value="NZ_CP087715.1"/>
</dbReference>
<evidence type="ECO:0000313" key="16">
    <source>
        <dbReference type="EMBL" id="MFD1217361.1"/>
    </source>
</evidence>
<evidence type="ECO:0000256" key="5">
    <source>
        <dbReference type="ARBA" id="ARBA00022475"/>
    </source>
</evidence>
<dbReference type="Gene3D" id="1.10.510.10">
    <property type="entry name" value="Transferase(Phosphotransferase) domain 1"/>
    <property type="match status" value="1"/>
</dbReference>
<gene>
    <name evidence="15" type="primary">kdkA</name>
    <name evidence="16" type="ORF">ACFQ2X_12180</name>
</gene>